<reference evidence="1 2" key="1">
    <citation type="submission" date="2021-03" db="EMBL/GenBank/DDBJ databases">
        <title>Genomic Encyclopedia of Type Strains, Phase IV (KMG-IV): sequencing the most valuable type-strain genomes for metagenomic binning, comparative biology and taxonomic classification.</title>
        <authorList>
            <person name="Goeker M."/>
        </authorList>
    </citation>
    <scope>NUCLEOTIDE SEQUENCE [LARGE SCALE GENOMIC DNA]</scope>
    <source>
        <strain evidence="1 2">DSM 21600</strain>
    </source>
</reference>
<keyword evidence="2" id="KW-1185">Reference proteome</keyword>
<accession>A0ABS4DUR5</accession>
<dbReference type="EMBL" id="JAGGJU010000002">
    <property type="protein sequence ID" value="MBP1849412.1"/>
    <property type="molecule type" value="Genomic_DNA"/>
</dbReference>
<dbReference type="GO" id="GO:0018796">
    <property type="term" value="F:4,5-dihydroxyphthalate decarboxylase activity"/>
    <property type="evidence" value="ECO:0007669"/>
    <property type="project" value="UniProtKB-EC"/>
</dbReference>
<dbReference type="Gene3D" id="3.40.190.10">
    <property type="entry name" value="Periplasmic binding protein-like II"/>
    <property type="match status" value="1"/>
</dbReference>
<dbReference type="RefSeq" id="WP_209942487.1">
    <property type="nucleotide sequence ID" value="NZ_JAGGJU010000002.1"/>
</dbReference>
<dbReference type="EC" id="4.1.1.55" evidence="1"/>
<name>A0ABS4DUR5_9HYPH</name>
<dbReference type="Proteomes" id="UP000759443">
    <property type="component" value="Unassembled WGS sequence"/>
</dbReference>
<protein>
    <submittedName>
        <fullName evidence="1">4,5-dihydroxyphthalate decarboxylase</fullName>
        <ecNumber evidence="1">4.1.1.55</ecNumber>
    </submittedName>
</protein>
<evidence type="ECO:0000313" key="2">
    <source>
        <dbReference type="Proteomes" id="UP000759443"/>
    </source>
</evidence>
<dbReference type="SUPFAM" id="SSF53850">
    <property type="entry name" value="Periplasmic binding protein-like II"/>
    <property type="match status" value="1"/>
</dbReference>
<proteinExistence type="predicted"/>
<evidence type="ECO:0000313" key="1">
    <source>
        <dbReference type="EMBL" id="MBP1849412.1"/>
    </source>
</evidence>
<sequence length="296" mass="32346">MDGPIPVRLMLAAHATTQALTEGKLDTGMLSIEHLTSKPIYKTFAPMVRQQAYDASELAIVTALQAIAEDSGIVPLPITVAARFQHKNIIFNRNRGVIRPSDLPGKRVGVRSYTQTTGAWVRAILEREYGVASSSITWVTTEKPHVAKYRDPDNVVFVGTEKGLLQMLADGDIDAVIFGNDLPDEDWVGPVIEHPNEVARARFASDGIVQINHVVCVAKPFARQHPEAVRTLMSLFTQAKEAAPRPKDGIDLYPIGLDAMRPSVDVLLHSAHAQKLIARPMTPEIFFADAVSMLAG</sequence>
<comment type="caution">
    <text evidence="1">The sequence shown here is derived from an EMBL/GenBank/DDBJ whole genome shotgun (WGS) entry which is preliminary data.</text>
</comment>
<keyword evidence="1" id="KW-0456">Lyase</keyword>
<gene>
    <name evidence="1" type="ORF">J2Z17_000833</name>
</gene>
<organism evidence="1 2">
    <name type="scientific">Rhizobium halophytocola</name>
    <dbReference type="NCBI Taxonomy" id="735519"/>
    <lineage>
        <taxon>Bacteria</taxon>
        <taxon>Pseudomonadati</taxon>
        <taxon>Pseudomonadota</taxon>
        <taxon>Alphaproteobacteria</taxon>
        <taxon>Hyphomicrobiales</taxon>
        <taxon>Rhizobiaceae</taxon>
        <taxon>Rhizobium/Agrobacterium group</taxon>
        <taxon>Rhizobium</taxon>
    </lineage>
</organism>